<dbReference type="InterPro" id="IPR052918">
    <property type="entry name" value="Motility_Chemotaxis_Reg"/>
</dbReference>
<evidence type="ECO:0000313" key="3">
    <source>
        <dbReference type="Proteomes" id="UP000323632"/>
    </source>
</evidence>
<dbReference type="PROSITE" id="PS50093">
    <property type="entry name" value="PKD"/>
    <property type="match status" value="4"/>
</dbReference>
<dbReference type="EMBL" id="VWSH01000003">
    <property type="protein sequence ID" value="KAA5533456.1"/>
    <property type="molecule type" value="Genomic_DNA"/>
</dbReference>
<protein>
    <submittedName>
        <fullName evidence="2">PKD domain-containing protein</fullName>
    </submittedName>
</protein>
<dbReference type="InterPro" id="IPR013783">
    <property type="entry name" value="Ig-like_fold"/>
</dbReference>
<dbReference type="SMART" id="SM00089">
    <property type="entry name" value="PKD"/>
    <property type="match status" value="4"/>
</dbReference>
<accession>A0A5M6CEA6</accession>
<dbReference type="SUPFAM" id="SSF49299">
    <property type="entry name" value="PKD domain"/>
    <property type="match status" value="4"/>
</dbReference>
<dbReference type="NCBIfam" id="TIGR04131">
    <property type="entry name" value="Bac_Flav_CTERM"/>
    <property type="match status" value="1"/>
</dbReference>
<evidence type="ECO:0000313" key="2">
    <source>
        <dbReference type="EMBL" id="KAA5533456.1"/>
    </source>
</evidence>
<dbReference type="InterPro" id="IPR000601">
    <property type="entry name" value="PKD_dom"/>
</dbReference>
<feature type="domain" description="PKD" evidence="1">
    <location>
        <begin position="879"/>
        <end position="920"/>
    </location>
</feature>
<feature type="domain" description="PKD" evidence="1">
    <location>
        <begin position="967"/>
        <end position="1003"/>
    </location>
</feature>
<keyword evidence="3" id="KW-1185">Reference proteome</keyword>
<dbReference type="CDD" id="cd00146">
    <property type="entry name" value="PKD"/>
    <property type="match status" value="4"/>
</dbReference>
<gene>
    <name evidence="2" type="ORF">F0919_13020</name>
</gene>
<dbReference type="InterPro" id="IPR026341">
    <property type="entry name" value="T9SS_type_B"/>
</dbReference>
<dbReference type="Pfam" id="PF13585">
    <property type="entry name" value="CHU_C"/>
    <property type="match status" value="1"/>
</dbReference>
<feature type="domain" description="PKD" evidence="1">
    <location>
        <begin position="786"/>
        <end position="850"/>
    </location>
</feature>
<comment type="caution">
    <text evidence="2">The sequence shown here is derived from an EMBL/GenBank/DDBJ whole genome shotgun (WGS) entry which is preliminary data.</text>
</comment>
<dbReference type="Pfam" id="PF25778">
    <property type="entry name" value="DUF7948"/>
    <property type="match status" value="1"/>
</dbReference>
<organism evidence="2 3">
    <name type="scientific">Taibaiella lutea</name>
    <dbReference type="NCBI Taxonomy" id="2608001"/>
    <lineage>
        <taxon>Bacteria</taxon>
        <taxon>Pseudomonadati</taxon>
        <taxon>Bacteroidota</taxon>
        <taxon>Chitinophagia</taxon>
        <taxon>Chitinophagales</taxon>
        <taxon>Chitinophagaceae</taxon>
        <taxon>Taibaiella</taxon>
    </lineage>
</organism>
<proteinExistence type="predicted"/>
<dbReference type="InterPro" id="IPR022409">
    <property type="entry name" value="PKD/Chitinase_dom"/>
</dbReference>
<sequence length="1192" mass="127729">MGIFISIKSGWMKKLFIFLTYIFCLSITVLAQQNSGPLPLLFVENQGQWQQPFLYKGISANADIYLENGGITYVVGDAGNPEKIHAVKEDGLQDATLKYHAYKMKWIGANLKPTTEGSKKQSFYHNYYLGKDAAHWKSKVPVFGNIDYKNIYPKIDLHISSDKGHAKYDFIVNAGADAAQIRVAFEGLNGMKINQGSLLLQTSVGTITEMAPYAYQYINGSLKEVRCEYKLSGNELTYTFPDGYDKAQNLIIDPTVVFATLTGSTADNWGFTATYDKNGNFYAGGIVGGLGYPTTTGAFQVVFHGGTTPSTELPCDISITKFNPGGTVPIYSTYIGGAQDDLPHSLVVDQNDNLALVGKTLSIDYPVSSTAFDGVANGGYDIIVTKFNATGTALIGSTYVGGSNDDGTNVTSGFYGNHGTLRYNYGDASRSEILCDKQGNVYVAASTQSGNFPLTPTAAKSNLGGTQDGVFFKLNTTLSTMTYSTFIGGSNNDAAYVLAFDTAQANVYVAGGTQSSDFHTSIMTGAYHNVYQGGLADGYILKFLNSGNYALQKGTFIGTSAYDQCYGLQNDLENNVYVMGQTLGAFPVSAGVYSNAGSRQFLQKLNSNLTTSIYSTVFGTGATSTPNISPVAFLVDTCQNVYISGWGSNIPLDDGSSSGLTTTGLPITGNALQSTTDGNDFYFIVLSKNALSLLYGTYFGAAGKGEHVDGGTSRFNPDGVVYQAICASCGGGTGFPATPGAYSTVNGSNNCNLGALKIAFNLGSVRAQADANPNATGCAPLTVNFGNNSSNATSYFWDFDDGGATSTAFAPTHTFNTPNTYEVMMVAINPNACKTHDTVYLTVVVLTDTIHADFNFQLLDTCTNPHINITNTSLPLQGQTQANSTYQWFFGDGGTSNAVSPGSHNYSGPGTYNVMMIMTNPDACNSPDTVVKTLSFEQLFVDAAFNMPDSICLGDSATFVNNSVNGVTYNWAFTDGQDIANTQSTGYRFNTVGTFTVKLIVTNPGSCNGVDSAMHTLTVFPKPTAAFSYNPVIPQTNVPTTFVNASQNATRYNWSFGDGQTSSEVNPVHDYARTGTYNVCLTAYNEIGCPDEMCRKVSADITPLADIPTGFSPNGDGSNDVLYVRGYSIATMNLKIYNRWGELVFESNSQDHGWDGTYKGKPQEMEAYAFVLQVTFLDGTNYHKQGNVTLLR</sequence>
<dbReference type="PANTHER" id="PTHR35580:SF1">
    <property type="entry name" value="PHYTASE-LIKE DOMAIN-CONTAINING PROTEIN"/>
    <property type="match status" value="1"/>
</dbReference>
<evidence type="ECO:0000259" key="1">
    <source>
        <dbReference type="PROSITE" id="PS50093"/>
    </source>
</evidence>
<dbReference type="PANTHER" id="PTHR35580">
    <property type="entry name" value="CELL SURFACE GLYCOPROTEIN (S-LAYER PROTEIN)-LIKE PROTEIN"/>
    <property type="match status" value="1"/>
</dbReference>
<name>A0A5M6CEA6_9BACT</name>
<feature type="domain" description="PKD" evidence="1">
    <location>
        <begin position="1044"/>
        <end position="1088"/>
    </location>
</feature>
<reference evidence="2 3" key="1">
    <citation type="submission" date="2019-09" db="EMBL/GenBank/DDBJ databases">
        <title>Genome sequence and assembly of Taibaiella sp.</title>
        <authorList>
            <person name="Chhetri G."/>
        </authorList>
    </citation>
    <scope>NUCLEOTIDE SEQUENCE [LARGE SCALE GENOMIC DNA]</scope>
    <source>
        <strain evidence="2 3">KVB11</strain>
    </source>
</reference>
<dbReference type="InterPro" id="IPR057708">
    <property type="entry name" value="DUF7948"/>
</dbReference>
<dbReference type="Proteomes" id="UP000323632">
    <property type="component" value="Unassembled WGS sequence"/>
</dbReference>
<dbReference type="Pfam" id="PF18911">
    <property type="entry name" value="PKD_4"/>
    <property type="match status" value="3"/>
</dbReference>
<dbReference type="AlphaFoldDB" id="A0A5M6CEA6"/>
<dbReference type="Gene3D" id="2.60.40.10">
    <property type="entry name" value="Immunoglobulins"/>
    <property type="match status" value="4"/>
</dbReference>
<dbReference type="InterPro" id="IPR035986">
    <property type="entry name" value="PKD_dom_sf"/>
</dbReference>